<name>A0A7S2DTJ0_9EUKA</name>
<reference evidence="3" key="1">
    <citation type="submission" date="2021-01" db="EMBL/GenBank/DDBJ databases">
        <authorList>
            <person name="Corre E."/>
            <person name="Pelletier E."/>
            <person name="Niang G."/>
            <person name="Scheremetjew M."/>
            <person name="Finn R."/>
            <person name="Kale V."/>
            <person name="Holt S."/>
            <person name="Cochrane G."/>
            <person name="Meng A."/>
            <person name="Brown T."/>
            <person name="Cohen L."/>
        </authorList>
    </citation>
    <scope>NUCLEOTIDE SEQUENCE</scope>
    <source>
        <strain evidence="3">UTEX LB 985</strain>
    </source>
</reference>
<dbReference type="AlphaFoldDB" id="A0A7S2DTJ0"/>
<feature type="signal peptide" evidence="2">
    <location>
        <begin position="1"/>
        <end position="25"/>
    </location>
</feature>
<evidence type="ECO:0000256" key="1">
    <source>
        <dbReference type="SAM" id="MobiDB-lite"/>
    </source>
</evidence>
<evidence type="ECO:0000256" key="2">
    <source>
        <dbReference type="SAM" id="SignalP"/>
    </source>
</evidence>
<dbReference type="Gene3D" id="3.30.530.20">
    <property type="match status" value="1"/>
</dbReference>
<feature type="chain" id="PRO_5030598400" description="Coenzyme Q-binding protein COQ10 START domain-containing protein" evidence="2">
    <location>
        <begin position="26"/>
        <end position="251"/>
    </location>
</feature>
<organism evidence="3">
    <name type="scientific">Haptolina brevifila</name>
    <dbReference type="NCBI Taxonomy" id="156173"/>
    <lineage>
        <taxon>Eukaryota</taxon>
        <taxon>Haptista</taxon>
        <taxon>Haptophyta</taxon>
        <taxon>Prymnesiophyceae</taxon>
        <taxon>Prymnesiales</taxon>
        <taxon>Prymnesiaceae</taxon>
        <taxon>Haptolina</taxon>
    </lineage>
</organism>
<dbReference type="EMBL" id="HBGU01037214">
    <property type="protein sequence ID" value="CAD9463399.1"/>
    <property type="molecule type" value="Transcribed_RNA"/>
</dbReference>
<evidence type="ECO:0000313" key="3">
    <source>
        <dbReference type="EMBL" id="CAD9463399.1"/>
    </source>
</evidence>
<dbReference type="CDD" id="cd07812">
    <property type="entry name" value="SRPBCC"/>
    <property type="match status" value="1"/>
</dbReference>
<dbReference type="InterPro" id="IPR019587">
    <property type="entry name" value="Polyketide_cyclase/dehydratase"/>
</dbReference>
<gene>
    <name evidence="3" type="ORF">CBRE1094_LOCUS20374</name>
</gene>
<protein>
    <recommendedName>
        <fullName evidence="4">Coenzyme Q-binding protein COQ10 START domain-containing protein</fullName>
    </recommendedName>
</protein>
<dbReference type="InterPro" id="IPR023393">
    <property type="entry name" value="START-like_dom_sf"/>
</dbReference>
<evidence type="ECO:0008006" key="4">
    <source>
        <dbReference type="Google" id="ProtNLM"/>
    </source>
</evidence>
<dbReference type="Pfam" id="PF10604">
    <property type="entry name" value="Polyketide_cyc2"/>
    <property type="match status" value="1"/>
</dbReference>
<accession>A0A7S2DTJ0</accession>
<sequence length="251" mass="28036">MSASYATIGILLVRLALLAVRGCEGADPSIPHTHSGSFTKYERLRPNKVGFTVDQTMENKLLEGPIVTVQHLPDNILRTASVQNVAAPPEIVWGLLLDFDTYHQRVEGIKICKVYSKKWTLGGTQVICADYTARIGTFNVRYFMEHTYEPIKNSMTWALDYSRRSDLHDSVGYWYVESHNGGSRVFYTTDALLPPWIPSPIKNAFANRAMRRNVARLEPACLEAMARRKGKGGGLGFKRGPLQGFGRSKAS</sequence>
<feature type="region of interest" description="Disordered" evidence="1">
    <location>
        <begin position="230"/>
        <end position="251"/>
    </location>
</feature>
<proteinExistence type="predicted"/>
<keyword evidence="2" id="KW-0732">Signal</keyword>
<dbReference type="SUPFAM" id="SSF55961">
    <property type="entry name" value="Bet v1-like"/>
    <property type="match status" value="1"/>
</dbReference>